<dbReference type="CDD" id="cd22233">
    <property type="entry name" value="RHH_CopAso-like"/>
    <property type="match status" value="1"/>
</dbReference>
<dbReference type="InterPro" id="IPR013321">
    <property type="entry name" value="Arc_rbn_hlx_hlx"/>
</dbReference>
<feature type="domain" description="Ribbon-helix-helix protein CopG" evidence="1">
    <location>
        <begin position="5"/>
        <end position="44"/>
    </location>
</feature>
<dbReference type="STRING" id="42354.SAMN05216333_13911"/>
<dbReference type="AlphaFoldDB" id="A0A1H8UQQ1"/>
<dbReference type="PANTHER" id="PTHR40688">
    <property type="match status" value="1"/>
</dbReference>
<evidence type="ECO:0000313" key="3">
    <source>
        <dbReference type="Proteomes" id="UP000198814"/>
    </source>
</evidence>
<reference evidence="3" key="1">
    <citation type="submission" date="2016-10" db="EMBL/GenBank/DDBJ databases">
        <authorList>
            <person name="Varghese N."/>
            <person name="Submissions S."/>
        </authorList>
    </citation>
    <scope>NUCLEOTIDE SEQUENCE [LARGE SCALE GENOMIC DNA]</scope>
    <source>
        <strain evidence="3">Nm76</strain>
    </source>
</reference>
<dbReference type="SUPFAM" id="SSF47598">
    <property type="entry name" value="Ribbon-helix-helix"/>
    <property type="match status" value="1"/>
</dbReference>
<protein>
    <submittedName>
        <fullName evidence="2">Predicted transcriptional regulator</fullName>
    </submittedName>
</protein>
<dbReference type="PANTHER" id="PTHR40688:SF2">
    <property type="entry name" value="RIBBON-HELIX-HELIX PROTEIN COPG DOMAIN-CONTAINING PROTEIN"/>
    <property type="match status" value="1"/>
</dbReference>
<dbReference type="GO" id="GO:0006355">
    <property type="term" value="P:regulation of DNA-templated transcription"/>
    <property type="evidence" value="ECO:0007669"/>
    <property type="project" value="InterPro"/>
</dbReference>
<dbReference type="Gene3D" id="1.10.1220.10">
    <property type="entry name" value="Met repressor-like"/>
    <property type="match status" value="1"/>
</dbReference>
<dbReference type="RefSeq" id="WP_090322312.1">
    <property type="nucleotide sequence ID" value="NZ_FNOE01000041.1"/>
</dbReference>
<gene>
    <name evidence="2" type="ORF">SAMN05216333_13911</name>
</gene>
<evidence type="ECO:0000259" key="1">
    <source>
        <dbReference type="Pfam" id="PF01402"/>
    </source>
</evidence>
<evidence type="ECO:0000313" key="2">
    <source>
        <dbReference type="EMBL" id="SEP05520.1"/>
    </source>
</evidence>
<proteinExistence type="predicted"/>
<sequence>MNTRVVTAHIPNELAEQIDQLAERLDRPKGWIVKQALISWVELETKRHQLTLEGLADVDAGRLVDHASVDAWTKNLDQSV</sequence>
<dbReference type="EMBL" id="FODO01000039">
    <property type="protein sequence ID" value="SEP05520.1"/>
    <property type="molecule type" value="Genomic_DNA"/>
</dbReference>
<organism evidence="2 3">
    <name type="scientific">Nitrosomonas oligotropha</name>
    <dbReference type="NCBI Taxonomy" id="42354"/>
    <lineage>
        <taxon>Bacteria</taxon>
        <taxon>Pseudomonadati</taxon>
        <taxon>Pseudomonadota</taxon>
        <taxon>Betaproteobacteria</taxon>
        <taxon>Nitrosomonadales</taxon>
        <taxon>Nitrosomonadaceae</taxon>
        <taxon>Nitrosomonas</taxon>
    </lineage>
</organism>
<dbReference type="InterPro" id="IPR010985">
    <property type="entry name" value="Ribbon_hlx_hlx"/>
</dbReference>
<dbReference type="Pfam" id="PF01402">
    <property type="entry name" value="RHH_1"/>
    <property type="match status" value="1"/>
</dbReference>
<dbReference type="Proteomes" id="UP000198814">
    <property type="component" value="Unassembled WGS sequence"/>
</dbReference>
<dbReference type="InterPro" id="IPR002145">
    <property type="entry name" value="CopG"/>
</dbReference>
<accession>A0A1H8UQQ1</accession>
<keyword evidence="3" id="KW-1185">Reference proteome</keyword>
<dbReference type="OrthoDB" id="5298181at2"/>
<name>A0A1H8UQQ1_9PROT</name>
<dbReference type="InterPro" id="IPR052991">
    <property type="entry name" value="Non-func_TypeII_TA_Antitoxin"/>
</dbReference>